<reference evidence="8 9" key="1">
    <citation type="submission" date="2017-08" db="EMBL/GenBank/DDBJ databases">
        <title>Substantial Increase in Enzyme Production by Combined Drug-Resistance Mutations in Paenibacillus agaridevorans.</title>
        <authorList>
            <person name="Tanaka Y."/>
            <person name="Funane K."/>
            <person name="Hosaka T."/>
            <person name="Shiwa Y."/>
            <person name="Fujita N."/>
            <person name="Miyazaki T."/>
            <person name="Yoshikawa H."/>
            <person name="Murakami K."/>
            <person name="Kasahara K."/>
            <person name="Inaoka T."/>
            <person name="Hiraga Y."/>
            <person name="Ochi K."/>
        </authorList>
    </citation>
    <scope>NUCLEOTIDE SEQUENCE [LARGE SCALE GENOMIC DNA]</scope>
    <source>
        <strain evidence="8 9">T-3040</strain>
    </source>
</reference>
<evidence type="ECO:0000256" key="6">
    <source>
        <dbReference type="HAMAP-Rule" id="MF_00074"/>
    </source>
</evidence>
<dbReference type="Pfam" id="PF02527">
    <property type="entry name" value="GidB"/>
    <property type="match status" value="1"/>
</dbReference>
<feature type="binding site" evidence="6">
    <location>
        <position position="149"/>
    </location>
    <ligand>
        <name>S-adenosyl-L-methionine</name>
        <dbReference type="ChEBI" id="CHEBI:59789"/>
    </ligand>
</feature>
<dbReference type="CDD" id="cd02440">
    <property type="entry name" value="AdoMet_MTases"/>
    <property type="match status" value="1"/>
</dbReference>
<dbReference type="GO" id="GO:0070043">
    <property type="term" value="F:rRNA (guanine-N7-)-methyltransferase activity"/>
    <property type="evidence" value="ECO:0007669"/>
    <property type="project" value="UniProtKB-UniRule"/>
</dbReference>
<dbReference type="GO" id="GO:0005829">
    <property type="term" value="C:cytosol"/>
    <property type="evidence" value="ECO:0007669"/>
    <property type="project" value="TreeGrafter"/>
</dbReference>
<dbReference type="RefSeq" id="WP_108991860.1">
    <property type="nucleotide sequence ID" value="NZ_BDQX01000052.1"/>
</dbReference>
<dbReference type="AlphaFoldDB" id="A0A2R5ES41"/>
<keyword evidence="5 6" id="KW-0949">S-adenosyl-L-methionine</keyword>
<feature type="binding site" evidence="6">
    <location>
        <position position="79"/>
    </location>
    <ligand>
        <name>S-adenosyl-L-methionine</name>
        <dbReference type="ChEBI" id="CHEBI:59789"/>
    </ligand>
</feature>
<evidence type="ECO:0000256" key="2">
    <source>
        <dbReference type="ARBA" id="ARBA00022552"/>
    </source>
</evidence>
<dbReference type="InterPro" id="IPR003682">
    <property type="entry name" value="rRNA_ssu_MeTfrase_G"/>
</dbReference>
<name>A0A2R5ES41_9BACL</name>
<accession>A0A2R5ES41</accession>
<dbReference type="Proteomes" id="UP000245202">
    <property type="component" value="Unassembled WGS sequence"/>
</dbReference>
<dbReference type="HAMAP" id="MF_00074">
    <property type="entry name" value="16SrRNA_methyltr_G"/>
    <property type="match status" value="1"/>
</dbReference>
<dbReference type="EC" id="2.1.1.-" evidence="6"/>
<dbReference type="PIRSF" id="PIRSF003078">
    <property type="entry name" value="GidB"/>
    <property type="match status" value="1"/>
</dbReference>
<keyword evidence="4 6" id="KW-0808">Transferase</keyword>
<proteinExistence type="inferred from homology"/>
<gene>
    <name evidence="6" type="primary">rsmG</name>
    <name evidence="8" type="ORF">PAT3040_01123</name>
</gene>
<feature type="region of interest" description="Disordered" evidence="7">
    <location>
        <begin position="220"/>
        <end position="240"/>
    </location>
</feature>
<evidence type="ECO:0000313" key="9">
    <source>
        <dbReference type="Proteomes" id="UP000245202"/>
    </source>
</evidence>
<evidence type="ECO:0000256" key="7">
    <source>
        <dbReference type="SAM" id="MobiDB-lite"/>
    </source>
</evidence>
<keyword evidence="1 6" id="KW-0963">Cytoplasm</keyword>
<evidence type="ECO:0000256" key="5">
    <source>
        <dbReference type="ARBA" id="ARBA00022691"/>
    </source>
</evidence>
<protein>
    <recommendedName>
        <fullName evidence="6">Ribosomal RNA small subunit methyltransferase G</fullName>
        <ecNumber evidence="6">2.1.1.-</ecNumber>
    </recommendedName>
    <alternativeName>
        <fullName evidence="6">16S rRNA 7-methylguanosine methyltransferase</fullName>
        <shortName evidence="6">16S rRNA m7G methyltransferase</shortName>
    </alternativeName>
</protein>
<comment type="similarity">
    <text evidence="6">Belongs to the methyltransferase superfamily. RNA methyltransferase RsmG family.</text>
</comment>
<evidence type="ECO:0000313" key="8">
    <source>
        <dbReference type="EMBL" id="GBG06593.1"/>
    </source>
</evidence>
<dbReference type="FunFam" id="3.40.50.150:FF:000041">
    <property type="entry name" value="Ribosomal RNA small subunit methyltransferase G"/>
    <property type="match status" value="1"/>
</dbReference>
<evidence type="ECO:0000256" key="3">
    <source>
        <dbReference type="ARBA" id="ARBA00022603"/>
    </source>
</evidence>
<feature type="binding site" evidence="6">
    <location>
        <position position="84"/>
    </location>
    <ligand>
        <name>S-adenosyl-L-methionine</name>
        <dbReference type="ChEBI" id="CHEBI:59789"/>
    </ligand>
</feature>
<dbReference type="PANTHER" id="PTHR31760:SF0">
    <property type="entry name" value="S-ADENOSYL-L-METHIONINE-DEPENDENT METHYLTRANSFERASES SUPERFAMILY PROTEIN"/>
    <property type="match status" value="1"/>
</dbReference>
<dbReference type="NCBIfam" id="TIGR00138">
    <property type="entry name" value="rsmG_gidB"/>
    <property type="match status" value="1"/>
</dbReference>
<comment type="caution">
    <text evidence="6">Lacks conserved residue(s) required for the propagation of feature annotation.</text>
</comment>
<comment type="subcellular location">
    <subcellularLocation>
        <location evidence="6">Cytoplasm</location>
    </subcellularLocation>
</comment>
<keyword evidence="3 6" id="KW-0489">Methyltransferase</keyword>
<dbReference type="SUPFAM" id="SSF53335">
    <property type="entry name" value="S-adenosyl-L-methionine-dependent methyltransferases"/>
    <property type="match status" value="1"/>
</dbReference>
<dbReference type="InterPro" id="IPR029063">
    <property type="entry name" value="SAM-dependent_MTases_sf"/>
</dbReference>
<sequence length="240" mass="27005">MDKTSTWLVEQLGERGVSISSRQLEQFEAYLEMLVDWNERMNLTGITERDAVYEKHFYDSISLSFFVDMIGIKSIADIGSGAGFPSIPLKICFPHLKVVIVDSLNKRISFLKALAERLELQDVECVHGRAEDIARLPLYRDQFDLATARAVARLNVLNEFCLPFVRPGGKFAAMKGAKSQEEMKEAGFSLKELKGKLIDEHGMVLPHEGSERHIVVIQKTGTTPQKYPRKAGTPLKQPLI</sequence>
<evidence type="ECO:0000256" key="1">
    <source>
        <dbReference type="ARBA" id="ARBA00022490"/>
    </source>
</evidence>
<feature type="binding site" evidence="6">
    <location>
        <begin position="130"/>
        <end position="131"/>
    </location>
    <ligand>
        <name>S-adenosyl-L-methionine</name>
        <dbReference type="ChEBI" id="CHEBI:59789"/>
    </ligand>
</feature>
<evidence type="ECO:0000256" key="4">
    <source>
        <dbReference type="ARBA" id="ARBA00022679"/>
    </source>
</evidence>
<dbReference type="Gene3D" id="3.40.50.150">
    <property type="entry name" value="Vaccinia Virus protein VP39"/>
    <property type="match status" value="1"/>
</dbReference>
<dbReference type="EMBL" id="BDQX01000052">
    <property type="protein sequence ID" value="GBG06593.1"/>
    <property type="molecule type" value="Genomic_DNA"/>
</dbReference>
<organism evidence="8 9">
    <name type="scientific">Paenibacillus agaridevorans</name>
    <dbReference type="NCBI Taxonomy" id="171404"/>
    <lineage>
        <taxon>Bacteria</taxon>
        <taxon>Bacillati</taxon>
        <taxon>Bacillota</taxon>
        <taxon>Bacilli</taxon>
        <taxon>Bacillales</taxon>
        <taxon>Paenibacillaceae</taxon>
        <taxon>Paenibacillus</taxon>
    </lineage>
</organism>
<keyword evidence="9" id="KW-1185">Reference proteome</keyword>
<comment type="caution">
    <text evidence="8">The sequence shown here is derived from an EMBL/GenBank/DDBJ whole genome shotgun (WGS) entry which is preliminary data.</text>
</comment>
<dbReference type="PANTHER" id="PTHR31760">
    <property type="entry name" value="S-ADENOSYL-L-METHIONINE-DEPENDENT METHYLTRANSFERASES SUPERFAMILY PROTEIN"/>
    <property type="match status" value="1"/>
</dbReference>
<keyword evidence="2 6" id="KW-0698">rRNA processing</keyword>
<comment type="function">
    <text evidence="6">Specifically methylates the N7 position of guanine in position 535 of 16S rRNA.</text>
</comment>